<evidence type="ECO:0000256" key="1">
    <source>
        <dbReference type="SAM" id="MobiDB-lite"/>
    </source>
</evidence>
<dbReference type="GO" id="GO:0005509">
    <property type="term" value="F:calcium ion binding"/>
    <property type="evidence" value="ECO:0007669"/>
    <property type="project" value="InterPro"/>
</dbReference>
<accession>A0A511R0B8</accession>
<proteinExistence type="predicted"/>
<dbReference type="OrthoDB" id="27090at2"/>
<dbReference type="SUPFAM" id="SSF103647">
    <property type="entry name" value="TSP type-3 repeat"/>
    <property type="match status" value="1"/>
</dbReference>
<dbReference type="RefSeq" id="WP_119341249.1">
    <property type="nucleotide sequence ID" value="NZ_BJXL01000011.1"/>
</dbReference>
<feature type="compositionally biased region" description="Basic and acidic residues" evidence="1">
    <location>
        <begin position="91"/>
        <end position="112"/>
    </location>
</feature>
<evidence type="ECO:0000313" key="3">
    <source>
        <dbReference type="Proteomes" id="UP000321197"/>
    </source>
</evidence>
<organism evidence="2 3">
    <name type="scientific">Meiothermus hypogaeus NBRC 106114</name>
    <dbReference type="NCBI Taxonomy" id="1227553"/>
    <lineage>
        <taxon>Bacteria</taxon>
        <taxon>Thermotogati</taxon>
        <taxon>Deinococcota</taxon>
        <taxon>Deinococci</taxon>
        <taxon>Thermales</taxon>
        <taxon>Thermaceae</taxon>
        <taxon>Meiothermus</taxon>
    </lineage>
</organism>
<reference evidence="2 3" key="1">
    <citation type="submission" date="2019-07" db="EMBL/GenBank/DDBJ databases">
        <title>Whole genome shotgun sequence of Meiothermus hypogaeus NBRC 106114.</title>
        <authorList>
            <person name="Hosoyama A."/>
            <person name="Uohara A."/>
            <person name="Ohji S."/>
            <person name="Ichikawa N."/>
        </authorList>
    </citation>
    <scope>NUCLEOTIDE SEQUENCE [LARGE SCALE GENOMIC DNA]</scope>
    <source>
        <strain evidence="2 3">NBRC 106114</strain>
    </source>
</reference>
<evidence type="ECO:0000313" key="2">
    <source>
        <dbReference type="EMBL" id="GEM82436.1"/>
    </source>
</evidence>
<dbReference type="AlphaFoldDB" id="A0A511R0B8"/>
<dbReference type="Gene3D" id="1.20.120.20">
    <property type="entry name" value="Apolipoprotein"/>
    <property type="match status" value="1"/>
</dbReference>
<sequence length="112" mass="12189">MDFKELANKAREAAENALKQAESKFNEVKANLDKDGDGVPDQLEGVMNQAKQAAEQAKAKFEELKSNLDKDGDGVPDQLKHLSEQAQHAAEQAKAKAEELAKAAQDRLGKKS</sequence>
<dbReference type="Proteomes" id="UP000321197">
    <property type="component" value="Unassembled WGS sequence"/>
</dbReference>
<gene>
    <name evidence="2" type="ORF">MHY01S_06020</name>
</gene>
<feature type="region of interest" description="Disordered" evidence="1">
    <location>
        <begin position="84"/>
        <end position="112"/>
    </location>
</feature>
<dbReference type="EMBL" id="BJXL01000011">
    <property type="protein sequence ID" value="GEM82436.1"/>
    <property type="molecule type" value="Genomic_DNA"/>
</dbReference>
<protein>
    <recommendedName>
        <fullName evidence="4">Dolichyl-phosphate-mannose-protein mannosyltransferase</fullName>
    </recommendedName>
</protein>
<dbReference type="InterPro" id="IPR028974">
    <property type="entry name" value="TSP_type-3_rpt"/>
</dbReference>
<name>A0A511R0B8_9DEIN</name>
<evidence type="ECO:0008006" key="4">
    <source>
        <dbReference type="Google" id="ProtNLM"/>
    </source>
</evidence>
<comment type="caution">
    <text evidence="2">The sequence shown here is derived from an EMBL/GenBank/DDBJ whole genome shotgun (WGS) entry which is preliminary data.</text>
</comment>